<keyword evidence="1" id="KW-0472">Membrane</keyword>
<protein>
    <submittedName>
        <fullName evidence="2">Uncharacterized protein</fullName>
    </submittedName>
</protein>
<sequence length="139" mass="16604">MKNNIKLILNSIFGFLSLSLIKLLIILFFLLTDDSFYYLSKQKNIDYGELAMKLFYINIIPVFLHLFIGTYMFYKNTNSFIKTLVILCISLLLYYFFNFIDLLFFIENHRAKVYSSIILIIILMIGMSFFIRNKENRNQ</sequence>
<keyword evidence="1" id="KW-0812">Transmembrane</keyword>
<evidence type="ECO:0000256" key="1">
    <source>
        <dbReference type="SAM" id="Phobius"/>
    </source>
</evidence>
<dbReference type="AlphaFoldDB" id="A0A2S4NB21"/>
<feature type="transmembrane region" description="Helical" evidence="1">
    <location>
        <begin position="50"/>
        <end position="72"/>
    </location>
</feature>
<organism evidence="2 3">
    <name type="scientific">Flavobacterium croceum DSM 17960</name>
    <dbReference type="NCBI Taxonomy" id="1121886"/>
    <lineage>
        <taxon>Bacteria</taxon>
        <taxon>Pseudomonadati</taxon>
        <taxon>Bacteroidota</taxon>
        <taxon>Flavobacteriia</taxon>
        <taxon>Flavobacteriales</taxon>
        <taxon>Flavobacteriaceae</taxon>
        <taxon>Flavobacterium</taxon>
    </lineage>
</organism>
<dbReference type="Proteomes" id="UP000237056">
    <property type="component" value="Unassembled WGS sequence"/>
</dbReference>
<name>A0A2S4NB21_9FLAO</name>
<feature type="transmembrane region" description="Helical" evidence="1">
    <location>
        <begin position="112"/>
        <end position="131"/>
    </location>
</feature>
<evidence type="ECO:0000313" key="3">
    <source>
        <dbReference type="Proteomes" id="UP000237056"/>
    </source>
</evidence>
<feature type="transmembrane region" description="Helical" evidence="1">
    <location>
        <begin position="7"/>
        <end position="30"/>
    </location>
</feature>
<keyword evidence="3" id="KW-1185">Reference proteome</keyword>
<comment type="caution">
    <text evidence="2">The sequence shown here is derived from an EMBL/GenBank/DDBJ whole genome shotgun (WGS) entry which is preliminary data.</text>
</comment>
<gene>
    <name evidence="2" type="ORF">Q361_1012</name>
</gene>
<evidence type="ECO:0000313" key="2">
    <source>
        <dbReference type="EMBL" id="POS02904.1"/>
    </source>
</evidence>
<keyword evidence="1" id="KW-1133">Transmembrane helix</keyword>
<feature type="transmembrane region" description="Helical" evidence="1">
    <location>
        <begin position="84"/>
        <end position="106"/>
    </location>
</feature>
<dbReference type="EMBL" id="PQNY01000001">
    <property type="protein sequence ID" value="POS02904.1"/>
    <property type="molecule type" value="Genomic_DNA"/>
</dbReference>
<proteinExistence type="predicted"/>
<reference evidence="2 3" key="1">
    <citation type="submission" date="2018-01" db="EMBL/GenBank/DDBJ databases">
        <title>Genomic Encyclopedia of Type Strains, Phase I: the one thousand microbial genomes (KMG-I) project.</title>
        <authorList>
            <person name="Goeker M."/>
        </authorList>
    </citation>
    <scope>NUCLEOTIDE SEQUENCE [LARGE SCALE GENOMIC DNA]</scope>
    <source>
        <strain evidence="2 3">DSM 17960</strain>
    </source>
</reference>
<accession>A0A2S4NB21</accession>